<dbReference type="SUPFAM" id="SSF51445">
    <property type="entry name" value="(Trans)glycosidases"/>
    <property type="match status" value="1"/>
</dbReference>
<sequence length="311" mass="35059">MLRRRFGDALAMIQASHLASLQRRTGDVKATIPVSHSASRSAAHRRREGDDPSVALSVASAAHRRRFGDAPNDALAPTGDALATYPATHRRRFNFHSPIQSGFILFLTLVFESWASESTRGFCCGRYLVVAVSLQSLWSLTLAILDAYAILVRRLSTIDEKGKEEPVKIIDPHLVSSFFDDYKRVYLHATTELENRCAWVAECSLNIQVTTGVEGNICLVGHLQTNTCHSLLDHVCNIHFLRLFKVNGQPFIICGGNWILLDGLLCLSREHYETDIKFHANMHFNMTQCWGDGLAERTEFYHYCDIYGLFR</sequence>
<keyword evidence="2" id="KW-1133">Transmembrane helix</keyword>
<name>A0AAW0LS66_QUESU</name>
<dbReference type="AlphaFoldDB" id="A0AAW0LS66"/>
<dbReference type="PANTHER" id="PTHR43536">
    <property type="entry name" value="MANNOSYLGLYCOPROTEIN ENDO-BETA-MANNOSIDASE"/>
    <property type="match status" value="1"/>
</dbReference>
<dbReference type="InterPro" id="IPR017853">
    <property type="entry name" value="GH"/>
</dbReference>
<keyword evidence="2" id="KW-0472">Membrane</keyword>
<accession>A0AAW0LS66</accession>
<dbReference type="EMBL" id="PKMF04000060">
    <property type="protein sequence ID" value="KAK7853883.1"/>
    <property type="molecule type" value="Genomic_DNA"/>
</dbReference>
<evidence type="ECO:0000313" key="3">
    <source>
        <dbReference type="EMBL" id="KAK7853883.1"/>
    </source>
</evidence>
<protein>
    <submittedName>
        <fullName evidence="3">Mannosylglycoprotein endo-beta-mannosidase</fullName>
    </submittedName>
</protein>
<dbReference type="Proteomes" id="UP000237347">
    <property type="component" value="Unassembled WGS sequence"/>
</dbReference>
<reference evidence="3 4" key="1">
    <citation type="journal article" date="2018" name="Sci. Data">
        <title>The draft genome sequence of cork oak.</title>
        <authorList>
            <person name="Ramos A.M."/>
            <person name="Usie A."/>
            <person name="Barbosa P."/>
            <person name="Barros P.M."/>
            <person name="Capote T."/>
            <person name="Chaves I."/>
            <person name="Simoes F."/>
            <person name="Abreu I."/>
            <person name="Carrasquinho I."/>
            <person name="Faro C."/>
            <person name="Guimaraes J.B."/>
            <person name="Mendonca D."/>
            <person name="Nobrega F."/>
            <person name="Rodrigues L."/>
            <person name="Saibo N.J.M."/>
            <person name="Varela M.C."/>
            <person name="Egas C."/>
            <person name="Matos J."/>
            <person name="Miguel C.M."/>
            <person name="Oliveira M.M."/>
            <person name="Ricardo C.P."/>
            <person name="Goncalves S."/>
        </authorList>
    </citation>
    <scope>NUCLEOTIDE SEQUENCE [LARGE SCALE GENOMIC DNA]</scope>
    <source>
        <strain evidence="4">cv. HL8</strain>
    </source>
</reference>
<keyword evidence="4" id="KW-1185">Reference proteome</keyword>
<feature type="transmembrane region" description="Helical" evidence="2">
    <location>
        <begin position="99"/>
        <end position="115"/>
    </location>
</feature>
<comment type="caution">
    <text evidence="3">The sequence shown here is derived from an EMBL/GenBank/DDBJ whole genome shotgun (WGS) entry which is preliminary data.</text>
</comment>
<dbReference type="Gene3D" id="3.20.20.80">
    <property type="entry name" value="Glycosidases"/>
    <property type="match status" value="1"/>
</dbReference>
<gene>
    <name evidence="3" type="primary">EBM_0</name>
    <name evidence="3" type="ORF">CFP56_034185</name>
</gene>
<evidence type="ECO:0000256" key="1">
    <source>
        <dbReference type="SAM" id="MobiDB-lite"/>
    </source>
</evidence>
<feature type="region of interest" description="Disordered" evidence="1">
    <location>
        <begin position="33"/>
        <end position="53"/>
    </location>
</feature>
<proteinExistence type="predicted"/>
<dbReference type="GO" id="GO:0004553">
    <property type="term" value="F:hydrolase activity, hydrolyzing O-glycosyl compounds"/>
    <property type="evidence" value="ECO:0007669"/>
    <property type="project" value="InterPro"/>
</dbReference>
<evidence type="ECO:0000256" key="2">
    <source>
        <dbReference type="SAM" id="Phobius"/>
    </source>
</evidence>
<dbReference type="InterPro" id="IPR043534">
    <property type="entry name" value="EBDG/EBM"/>
</dbReference>
<keyword evidence="2" id="KW-0812">Transmembrane</keyword>
<organism evidence="3 4">
    <name type="scientific">Quercus suber</name>
    <name type="common">Cork oak</name>
    <dbReference type="NCBI Taxonomy" id="58331"/>
    <lineage>
        <taxon>Eukaryota</taxon>
        <taxon>Viridiplantae</taxon>
        <taxon>Streptophyta</taxon>
        <taxon>Embryophyta</taxon>
        <taxon>Tracheophyta</taxon>
        <taxon>Spermatophyta</taxon>
        <taxon>Magnoliopsida</taxon>
        <taxon>eudicotyledons</taxon>
        <taxon>Gunneridae</taxon>
        <taxon>Pentapetalae</taxon>
        <taxon>rosids</taxon>
        <taxon>fabids</taxon>
        <taxon>Fagales</taxon>
        <taxon>Fagaceae</taxon>
        <taxon>Quercus</taxon>
    </lineage>
</organism>
<feature type="transmembrane region" description="Helical" evidence="2">
    <location>
        <begin position="127"/>
        <end position="151"/>
    </location>
</feature>
<evidence type="ECO:0000313" key="4">
    <source>
        <dbReference type="Proteomes" id="UP000237347"/>
    </source>
</evidence>
<dbReference type="PANTHER" id="PTHR43536:SF1">
    <property type="entry name" value="MANNOSYLGLYCOPROTEIN ENDO-BETA-MANNOSIDASE"/>
    <property type="match status" value="1"/>
</dbReference>